<gene>
    <name evidence="3" type="ORF">BOX15_Mlig032444g1</name>
</gene>
<evidence type="ECO:0000259" key="2">
    <source>
        <dbReference type="PROSITE" id="PS50174"/>
    </source>
</evidence>
<dbReference type="STRING" id="282301.A0A267H0J2"/>
<reference evidence="3 4" key="1">
    <citation type="submission" date="2017-06" db="EMBL/GenBank/DDBJ databases">
        <title>A platform for efficient transgenesis in Macrostomum lignano, a flatworm model organism for stem cell research.</title>
        <authorList>
            <person name="Berezikov E."/>
        </authorList>
    </citation>
    <scope>NUCLEOTIDE SEQUENCE [LARGE SCALE GENOMIC DNA]</scope>
    <source>
        <strain evidence="3">DV1</strain>
        <tissue evidence="3">Whole organism</tissue>
    </source>
</reference>
<dbReference type="Pfam" id="PF01585">
    <property type="entry name" value="G-patch"/>
    <property type="match status" value="1"/>
</dbReference>
<feature type="compositionally biased region" description="Polar residues" evidence="1">
    <location>
        <begin position="297"/>
        <end position="308"/>
    </location>
</feature>
<feature type="region of interest" description="Disordered" evidence="1">
    <location>
        <begin position="163"/>
        <end position="205"/>
    </location>
</feature>
<dbReference type="AlphaFoldDB" id="A0A267H0J2"/>
<dbReference type="EMBL" id="NIVC01000073">
    <property type="protein sequence ID" value="PAA91785.1"/>
    <property type="molecule type" value="Genomic_DNA"/>
</dbReference>
<dbReference type="InterPro" id="IPR050656">
    <property type="entry name" value="PINX1"/>
</dbReference>
<dbReference type="Proteomes" id="UP000215902">
    <property type="component" value="Unassembled WGS sequence"/>
</dbReference>
<organism evidence="3 4">
    <name type="scientific">Macrostomum lignano</name>
    <dbReference type="NCBI Taxonomy" id="282301"/>
    <lineage>
        <taxon>Eukaryota</taxon>
        <taxon>Metazoa</taxon>
        <taxon>Spiralia</taxon>
        <taxon>Lophotrochozoa</taxon>
        <taxon>Platyhelminthes</taxon>
        <taxon>Rhabditophora</taxon>
        <taxon>Macrostomorpha</taxon>
        <taxon>Macrostomida</taxon>
        <taxon>Macrostomidae</taxon>
        <taxon>Macrostomum</taxon>
    </lineage>
</organism>
<accession>A0A267H0J2</accession>
<feature type="compositionally biased region" description="Polar residues" evidence="1">
    <location>
        <begin position="107"/>
        <end position="119"/>
    </location>
</feature>
<dbReference type="PANTHER" id="PTHR23149:SF27">
    <property type="entry name" value="PIN2_TERF1-INTERACTING TELOMERASE INHIBITOR 1"/>
    <property type="match status" value="1"/>
</dbReference>
<protein>
    <recommendedName>
        <fullName evidence="2">G-patch domain-containing protein</fullName>
    </recommendedName>
</protein>
<dbReference type="PROSITE" id="PS50174">
    <property type="entry name" value="G_PATCH"/>
    <property type="match status" value="1"/>
</dbReference>
<comment type="caution">
    <text evidence="3">The sequence shown here is derived from an EMBL/GenBank/DDBJ whole genome shotgun (WGS) entry which is preliminary data.</text>
</comment>
<dbReference type="GO" id="GO:0005730">
    <property type="term" value="C:nucleolus"/>
    <property type="evidence" value="ECO:0007669"/>
    <property type="project" value="TreeGrafter"/>
</dbReference>
<feature type="region of interest" description="Disordered" evidence="1">
    <location>
        <begin position="273"/>
        <end position="308"/>
    </location>
</feature>
<sequence>MAMLAEPRRKVRYTVNPNGRDWRDNGDSSQFGQRLMHSMGWREGRGLGKDGQGAVEPIKVRQKNDQRGIGCSGTYAAESMPQSDDFASLLSQLNQEHGSGTGKGCHDNNSSATATSSLPAVSLEAKSKASRARLHYHRFTRGKDVSAYGSKALACIFGTRAGSKANNDSDIEDSAEPANNNSKGEDSVDEAEDAPSTFGFGFQPSNKPLAHSNSEACLTATNPLSNGLHLVQSQTSLQDYFRTKMLERKIKLEQQQQQQQEQDLSPVAIKPEPEALEESQSSWTSESSCSAASTLSGNNEETLTETVTDNLSIKPSKRVCFSLSPQADVLSDVKSVNADGSNSDSNENDMLVIDFSKYPGSQMQRVLGYLYY</sequence>
<dbReference type="OrthoDB" id="29523at2759"/>
<name>A0A267H0J2_9PLAT</name>
<evidence type="ECO:0000256" key="1">
    <source>
        <dbReference type="SAM" id="MobiDB-lite"/>
    </source>
</evidence>
<dbReference type="GO" id="GO:0010521">
    <property type="term" value="F:telomerase inhibitor activity"/>
    <property type="evidence" value="ECO:0007669"/>
    <property type="project" value="TreeGrafter"/>
</dbReference>
<dbReference type="InterPro" id="IPR000467">
    <property type="entry name" value="G_patch_dom"/>
</dbReference>
<evidence type="ECO:0000313" key="3">
    <source>
        <dbReference type="EMBL" id="PAA91785.1"/>
    </source>
</evidence>
<feature type="domain" description="G-patch" evidence="2">
    <location>
        <begin position="28"/>
        <end position="74"/>
    </location>
</feature>
<feature type="region of interest" description="Disordered" evidence="1">
    <location>
        <begin position="95"/>
        <end position="119"/>
    </location>
</feature>
<dbReference type="GO" id="GO:0003676">
    <property type="term" value="F:nucleic acid binding"/>
    <property type="evidence" value="ECO:0007669"/>
    <property type="project" value="InterPro"/>
</dbReference>
<keyword evidence="4" id="KW-1185">Reference proteome</keyword>
<feature type="compositionally biased region" description="Low complexity" evidence="1">
    <location>
        <begin position="278"/>
        <end position="296"/>
    </location>
</feature>
<dbReference type="PANTHER" id="PTHR23149">
    <property type="entry name" value="G PATCH DOMAIN CONTAINING PROTEIN"/>
    <property type="match status" value="1"/>
</dbReference>
<dbReference type="SMART" id="SM00443">
    <property type="entry name" value="G_patch"/>
    <property type="match status" value="1"/>
</dbReference>
<evidence type="ECO:0000313" key="4">
    <source>
        <dbReference type="Proteomes" id="UP000215902"/>
    </source>
</evidence>
<proteinExistence type="predicted"/>